<dbReference type="Gene3D" id="3.40.525.10">
    <property type="entry name" value="CRAL-TRIO lipid binding domain"/>
    <property type="match status" value="1"/>
</dbReference>
<protein>
    <submittedName>
        <fullName evidence="1">Uncharacterized protein</fullName>
    </submittedName>
</protein>
<dbReference type="SUPFAM" id="SSF52087">
    <property type="entry name" value="CRAL/TRIO domain"/>
    <property type="match status" value="1"/>
</dbReference>
<evidence type="ECO:0000313" key="2">
    <source>
        <dbReference type="Proteomes" id="UP000324222"/>
    </source>
</evidence>
<dbReference type="PANTHER" id="PTHR10174:SF224">
    <property type="entry name" value="RETINOL-BINDING PROTEIN PINTA"/>
    <property type="match status" value="1"/>
</dbReference>
<dbReference type="InterPro" id="IPR036865">
    <property type="entry name" value="CRAL-TRIO_dom_sf"/>
</dbReference>
<evidence type="ECO:0000313" key="1">
    <source>
        <dbReference type="EMBL" id="MPC26284.1"/>
    </source>
</evidence>
<dbReference type="OrthoDB" id="6682367at2759"/>
<dbReference type="EMBL" id="VSRR010001580">
    <property type="protein sequence ID" value="MPC26284.1"/>
    <property type="molecule type" value="Genomic_DNA"/>
</dbReference>
<dbReference type="PANTHER" id="PTHR10174">
    <property type="entry name" value="ALPHA-TOCOPHEROL TRANSFER PROTEIN-RELATED"/>
    <property type="match status" value="1"/>
</dbReference>
<proteinExistence type="predicted"/>
<name>A0A5B7E0D4_PORTR</name>
<sequence length="88" mass="9528">MILPLTARSTQGPRLVLARPAIRDPATTDMNDVAKAILLLMDLLLEEDEAVAITGVELVLDSGTMTWHHAAQLNPSLIKKAAIIMQTL</sequence>
<comment type="caution">
    <text evidence="1">The sequence shown here is derived from an EMBL/GenBank/DDBJ whole genome shotgun (WGS) entry which is preliminary data.</text>
</comment>
<reference evidence="1 2" key="1">
    <citation type="submission" date="2019-05" db="EMBL/GenBank/DDBJ databases">
        <title>Another draft genome of Portunus trituberculatus and its Hox gene families provides insights of decapod evolution.</title>
        <authorList>
            <person name="Jeong J.-H."/>
            <person name="Song I."/>
            <person name="Kim S."/>
            <person name="Choi T."/>
            <person name="Kim D."/>
            <person name="Ryu S."/>
            <person name="Kim W."/>
        </authorList>
    </citation>
    <scope>NUCLEOTIDE SEQUENCE [LARGE SCALE GENOMIC DNA]</scope>
    <source>
        <tissue evidence="1">Muscle</tissue>
    </source>
</reference>
<dbReference type="GO" id="GO:1902936">
    <property type="term" value="F:phosphatidylinositol bisphosphate binding"/>
    <property type="evidence" value="ECO:0007669"/>
    <property type="project" value="TreeGrafter"/>
</dbReference>
<dbReference type="GO" id="GO:0016020">
    <property type="term" value="C:membrane"/>
    <property type="evidence" value="ECO:0007669"/>
    <property type="project" value="TreeGrafter"/>
</dbReference>
<gene>
    <name evidence="1" type="ORF">E2C01_019420</name>
</gene>
<keyword evidence="2" id="KW-1185">Reference proteome</keyword>
<accession>A0A5B7E0D4</accession>
<dbReference type="AlphaFoldDB" id="A0A5B7E0D4"/>
<organism evidence="1 2">
    <name type="scientific">Portunus trituberculatus</name>
    <name type="common">Swimming crab</name>
    <name type="synonym">Neptunus trituberculatus</name>
    <dbReference type="NCBI Taxonomy" id="210409"/>
    <lineage>
        <taxon>Eukaryota</taxon>
        <taxon>Metazoa</taxon>
        <taxon>Ecdysozoa</taxon>
        <taxon>Arthropoda</taxon>
        <taxon>Crustacea</taxon>
        <taxon>Multicrustacea</taxon>
        <taxon>Malacostraca</taxon>
        <taxon>Eumalacostraca</taxon>
        <taxon>Eucarida</taxon>
        <taxon>Decapoda</taxon>
        <taxon>Pleocyemata</taxon>
        <taxon>Brachyura</taxon>
        <taxon>Eubrachyura</taxon>
        <taxon>Portunoidea</taxon>
        <taxon>Portunidae</taxon>
        <taxon>Portuninae</taxon>
        <taxon>Portunus</taxon>
    </lineage>
</organism>
<dbReference type="Proteomes" id="UP000324222">
    <property type="component" value="Unassembled WGS sequence"/>
</dbReference>